<dbReference type="InterPro" id="IPR000600">
    <property type="entry name" value="ROK"/>
</dbReference>
<comment type="similarity">
    <text evidence="1">Belongs to the ROK (NagC/XylR) family.</text>
</comment>
<evidence type="ECO:0000313" key="3">
    <source>
        <dbReference type="EMBL" id="MFC4314655.1"/>
    </source>
</evidence>
<reference evidence="4" key="1">
    <citation type="journal article" date="2019" name="Int. J. Syst. Evol. Microbiol.">
        <title>The Global Catalogue of Microorganisms (GCM) 10K type strain sequencing project: providing services to taxonomists for standard genome sequencing and annotation.</title>
        <authorList>
            <consortium name="The Broad Institute Genomics Platform"/>
            <consortium name="The Broad Institute Genome Sequencing Center for Infectious Disease"/>
            <person name="Wu L."/>
            <person name="Ma J."/>
        </authorList>
    </citation>
    <scope>NUCLEOTIDE SEQUENCE [LARGE SCALE GENOMIC DNA]</scope>
    <source>
        <strain evidence="4">CGMCC 1.10759</strain>
    </source>
</reference>
<keyword evidence="4" id="KW-1185">Reference proteome</keyword>
<gene>
    <name evidence="3" type="ORF">ACFPN2_36650</name>
</gene>
<dbReference type="PANTHER" id="PTHR18964:SF149">
    <property type="entry name" value="BIFUNCTIONAL UDP-N-ACETYLGLUCOSAMINE 2-EPIMERASE_N-ACETYLMANNOSAMINE KINASE"/>
    <property type="match status" value="1"/>
</dbReference>
<organism evidence="3 4">
    <name type="scientific">Steroidobacter flavus</name>
    <dbReference type="NCBI Taxonomy" id="1842136"/>
    <lineage>
        <taxon>Bacteria</taxon>
        <taxon>Pseudomonadati</taxon>
        <taxon>Pseudomonadota</taxon>
        <taxon>Gammaproteobacteria</taxon>
        <taxon>Steroidobacterales</taxon>
        <taxon>Steroidobacteraceae</taxon>
        <taxon>Steroidobacter</taxon>
    </lineage>
</organism>
<proteinExistence type="inferred from homology"/>
<name>A0ABV8T6A2_9GAMM</name>
<dbReference type="CDD" id="cd23763">
    <property type="entry name" value="ASKHA_ATPase_ROK"/>
    <property type="match status" value="1"/>
</dbReference>
<accession>A0ABV8T6A2</accession>
<feature type="region of interest" description="Disordered" evidence="2">
    <location>
        <begin position="352"/>
        <end position="375"/>
    </location>
</feature>
<dbReference type="SUPFAM" id="SSF53067">
    <property type="entry name" value="Actin-like ATPase domain"/>
    <property type="match status" value="1"/>
</dbReference>
<sequence length="375" mass="41157">MAKKTAKKTDDAPSPLLAHGGKVLSLVTVDAYNAETRSPGGFLGDRASRRAFQAILDDWRDRVSRAGDDPLGDEPSEQISKKQLDKMLTEGDAEAAGVIHGAIEEFAQEFAQVIRRFLKLKDWKDTEAILVGGGLRTSRIGELAIGRTSVLLKADGIDLDIKPIRNHSDHAGLIGCIQLVPSWILSGHDSILAVDIGGTNIRAGIVDLRRKKSADLSQAEVKHFELWRHREDEPEREDAVQRLIDMLLGLIKQAEKESVNLAPFIGIGCPGVIRPDGAIERGGQNLPGDWEHKSFNLPEKLVAAIPKIGDHETVIVMHNDAVVQGLSEVPTMRDYEHWGVLTIGTGLGNARFTNRLSEDEQKEEDEEEDESDDGE</sequence>
<dbReference type="Pfam" id="PF00480">
    <property type="entry name" value="ROK"/>
    <property type="match status" value="1"/>
</dbReference>
<evidence type="ECO:0000256" key="1">
    <source>
        <dbReference type="ARBA" id="ARBA00006479"/>
    </source>
</evidence>
<dbReference type="InterPro" id="IPR043129">
    <property type="entry name" value="ATPase_NBD"/>
</dbReference>
<dbReference type="Proteomes" id="UP001595904">
    <property type="component" value="Unassembled WGS sequence"/>
</dbReference>
<comment type="caution">
    <text evidence="3">The sequence shown here is derived from an EMBL/GenBank/DDBJ whole genome shotgun (WGS) entry which is preliminary data.</text>
</comment>
<evidence type="ECO:0000256" key="2">
    <source>
        <dbReference type="SAM" id="MobiDB-lite"/>
    </source>
</evidence>
<dbReference type="PANTHER" id="PTHR18964">
    <property type="entry name" value="ROK (REPRESSOR, ORF, KINASE) FAMILY"/>
    <property type="match status" value="1"/>
</dbReference>
<dbReference type="Gene3D" id="3.30.420.40">
    <property type="match status" value="1"/>
</dbReference>
<feature type="compositionally biased region" description="Acidic residues" evidence="2">
    <location>
        <begin position="360"/>
        <end position="375"/>
    </location>
</feature>
<evidence type="ECO:0000313" key="4">
    <source>
        <dbReference type="Proteomes" id="UP001595904"/>
    </source>
</evidence>
<protein>
    <submittedName>
        <fullName evidence="3">ROK family protein</fullName>
    </submittedName>
</protein>
<dbReference type="RefSeq" id="WP_380606006.1">
    <property type="nucleotide sequence ID" value="NZ_JBHSDU010000015.1"/>
</dbReference>
<dbReference type="EMBL" id="JBHSDU010000015">
    <property type="protein sequence ID" value="MFC4314655.1"/>
    <property type="molecule type" value="Genomic_DNA"/>
</dbReference>